<dbReference type="GO" id="GO:0005886">
    <property type="term" value="C:plasma membrane"/>
    <property type="evidence" value="ECO:0007669"/>
    <property type="project" value="UniProtKB-SubCell"/>
</dbReference>
<dbReference type="PANTHER" id="PTHR47245">
    <property type="entry name" value="PEPTIDYLPROLYL ISOMERASE"/>
    <property type="match status" value="1"/>
</dbReference>
<dbReference type="SUPFAM" id="SSF109998">
    <property type="entry name" value="Triger factor/SurA peptide-binding domain-like"/>
    <property type="match status" value="1"/>
</dbReference>
<dbReference type="Gene3D" id="3.10.50.40">
    <property type="match status" value="1"/>
</dbReference>
<dbReference type="RefSeq" id="WP_090041122.1">
    <property type="nucleotide sequence ID" value="NZ_FOKI01000014.1"/>
</dbReference>
<dbReference type="InterPro" id="IPR046357">
    <property type="entry name" value="PPIase_dom_sf"/>
</dbReference>
<dbReference type="STRING" id="84698.SAMN04488528_101411"/>
<dbReference type="PANTHER" id="PTHR47245:SF1">
    <property type="entry name" value="FOLDASE PROTEIN PRSA"/>
    <property type="match status" value="1"/>
</dbReference>
<dbReference type="Gene3D" id="1.10.4030.10">
    <property type="entry name" value="Porin chaperone SurA, peptide-binding domain"/>
    <property type="match status" value="1"/>
</dbReference>
<evidence type="ECO:0000256" key="3">
    <source>
        <dbReference type="ARBA" id="ARBA00006071"/>
    </source>
</evidence>
<keyword evidence="4 11" id="KW-1003">Cell membrane</keyword>
<reference evidence="14 15" key="1">
    <citation type="submission" date="2016-10" db="EMBL/GenBank/DDBJ databases">
        <authorList>
            <person name="de Groot N.N."/>
        </authorList>
    </citation>
    <scope>NUCLEOTIDE SEQUENCE [LARGE SCALE GENOMIC DNA]</scope>
    <source>
        <strain evidence="14 15">DSM 12271</strain>
    </source>
</reference>
<keyword evidence="15" id="KW-1185">Reference proteome</keyword>
<protein>
    <recommendedName>
        <fullName evidence="11">Foldase protein PrsA</fullName>
        <ecNumber evidence="11">5.2.1.8</ecNumber>
    </recommendedName>
</protein>
<dbReference type="EC" id="5.2.1.8" evidence="11"/>
<comment type="similarity">
    <text evidence="3 11">Belongs to the PrsA family.</text>
</comment>
<dbReference type="OrthoDB" id="14196at2"/>
<feature type="chain" id="PRO_5038423433" description="Foldase protein PrsA" evidence="12">
    <location>
        <begin position="21"/>
        <end position="333"/>
    </location>
</feature>
<evidence type="ECO:0000256" key="6">
    <source>
        <dbReference type="ARBA" id="ARBA00023110"/>
    </source>
</evidence>
<keyword evidence="9 11" id="KW-0413">Isomerase</keyword>
<feature type="signal peptide" evidence="12">
    <location>
        <begin position="1"/>
        <end position="20"/>
    </location>
</feature>
<dbReference type="EMBL" id="FOKI01000014">
    <property type="protein sequence ID" value="SFB14325.1"/>
    <property type="molecule type" value="Genomic_DNA"/>
</dbReference>
<dbReference type="PROSITE" id="PS50198">
    <property type="entry name" value="PPIC_PPIASE_2"/>
    <property type="match status" value="1"/>
</dbReference>
<dbReference type="GO" id="GO:0003755">
    <property type="term" value="F:peptidyl-prolyl cis-trans isomerase activity"/>
    <property type="evidence" value="ECO:0007669"/>
    <property type="project" value="UniProtKB-UniRule"/>
</dbReference>
<comment type="catalytic activity">
    <reaction evidence="1 11">
        <text>[protein]-peptidylproline (omega=180) = [protein]-peptidylproline (omega=0)</text>
        <dbReference type="Rhea" id="RHEA:16237"/>
        <dbReference type="Rhea" id="RHEA-COMP:10747"/>
        <dbReference type="Rhea" id="RHEA-COMP:10748"/>
        <dbReference type="ChEBI" id="CHEBI:83833"/>
        <dbReference type="ChEBI" id="CHEBI:83834"/>
        <dbReference type="EC" id="5.2.1.8"/>
    </reaction>
</comment>
<keyword evidence="5 11" id="KW-0732">Signal</keyword>
<evidence type="ECO:0000313" key="14">
    <source>
        <dbReference type="EMBL" id="SFB14325.1"/>
    </source>
</evidence>
<comment type="subcellular location">
    <subcellularLocation>
        <location evidence="2 11">Cell membrane</location>
        <topology evidence="2 11">Lipid-anchor</topology>
    </subcellularLocation>
</comment>
<sequence length="333" mass="37923">MKKIKNIVTIVAIASMSLFAVGCNMVQKTPEAIQKTVVAKVGDEKITMADINKELEPQINQLKEQYGEDYLNSDEVKKQLADAKKSVLNNLVTEKIFLKKADELKLTEDKDKIDEEVKKQFDEIKASFGDDDKFQEQLKLAGLTEEKFTEAIRKQVIGQRVNDYIFKDVSVSDEDVQKFYDENKETQFVDQPGAKISHILVADEDTAKEIKTKLNNGEDFAKLAGEYGTDGTKDKGGELGFIEYTNPNYDKDFMEAAKTLGEGEVSEPVKTQFGYHIIKATELKKDQVVKEFDSVKDQIKSYLDNKQKDDQYNSTLDQWKKDLKVEIHEDKLT</sequence>
<evidence type="ECO:0000256" key="2">
    <source>
        <dbReference type="ARBA" id="ARBA00004193"/>
    </source>
</evidence>
<keyword evidence="8 11" id="KW-0564">Palmitate</keyword>
<name>A0A1I0YLM8_9CLOT</name>
<keyword evidence="7 11" id="KW-0472">Membrane</keyword>
<evidence type="ECO:0000256" key="11">
    <source>
        <dbReference type="HAMAP-Rule" id="MF_01145"/>
    </source>
</evidence>
<gene>
    <name evidence="11" type="primary">prsA</name>
    <name evidence="14" type="ORF">SAMN04488528_101411</name>
</gene>
<evidence type="ECO:0000256" key="1">
    <source>
        <dbReference type="ARBA" id="ARBA00000971"/>
    </source>
</evidence>
<proteinExistence type="inferred from homology"/>
<organism evidence="14 15">
    <name type="scientific">Clostridium frigidicarnis</name>
    <dbReference type="NCBI Taxonomy" id="84698"/>
    <lineage>
        <taxon>Bacteria</taxon>
        <taxon>Bacillati</taxon>
        <taxon>Bacillota</taxon>
        <taxon>Clostridia</taxon>
        <taxon>Eubacteriales</taxon>
        <taxon>Clostridiaceae</taxon>
        <taxon>Clostridium</taxon>
    </lineage>
</organism>
<dbReference type="PROSITE" id="PS51257">
    <property type="entry name" value="PROKAR_LIPOPROTEIN"/>
    <property type="match status" value="1"/>
</dbReference>
<dbReference type="InterPro" id="IPR000297">
    <property type="entry name" value="PPIase_PpiC"/>
</dbReference>
<evidence type="ECO:0000256" key="5">
    <source>
        <dbReference type="ARBA" id="ARBA00022729"/>
    </source>
</evidence>
<evidence type="ECO:0000313" key="15">
    <source>
        <dbReference type="Proteomes" id="UP000198619"/>
    </source>
</evidence>
<keyword evidence="6 11" id="KW-0697">Rotamase</keyword>
<dbReference type="GO" id="GO:0006457">
    <property type="term" value="P:protein folding"/>
    <property type="evidence" value="ECO:0007669"/>
    <property type="project" value="UniProtKB-UniRule"/>
</dbReference>
<dbReference type="Pfam" id="PF13624">
    <property type="entry name" value="SurA_N_3"/>
    <property type="match status" value="1"/>
</dbReference>
<comment type="function">
    <text evidence="11">Plays a major role in protein secretion by helping the post-translocational extracellular folding of several secreted proteins.</text>
</comment>
<dbReference type="InterPro" id="IPR023059">
    <property type="entry name" value="Foldase_PrsA"/>
</dbReference>
<dbReference type="AlphaFoldDB" id="A0A1I0YLM8"/>
<evidence type="ECO:0000256" key="7">
    <source>
        <dbReference type="ARBA" id="ARBA00023136"/>
    </source>
</evidence>
<dbReference type="InterPro" id="IPR027304">
    <property type="entry name" value="Trigger_fact/SurA_dom_sf"/>
</dbReference>
<dbReference type="InterPro" id="IPR050245">
    <property type="entry name" value="PrsA_foldase"/>
</dbReference>
<dbReference type="SUPFAM" id="SSF54534">
    <property type="entry name" value="FKBP-like"/>
    <property type="match status" value="1"/>
</dbReference>
<evidence type="ECO:0000256" key="12">
    <source>
        <dbReference type="SAM" id="SignalP"/>
    </source>
</evidence>
<dbReference type="HAMAP" id="MF_01145">
    <property type="entry name" value="Foldase_PrsA"/>
    <property type="match status" value="1"/>
</dbReference>
<evidence type="ECO:0000256" key="8">
    <source>
        <dbReference type="ARBA" id="ARBA00023139"/>
    </source>
</evidence>
<evidence type="ECO:0000256" key="9">
    <source>
        <dbReference type="ARBA" id="ARBA00023235"/>
    </source>
</evidence>
<dbReference type="Pfam" id="PF13145">
    <property type="entry name" value="Rotamase_2"/>
    <property type="match status" value="1"/>
</dbReference>
<keyword evidence="10 11" id="KW-0449">Lipoprotein</keyword>
<evidence type="ECO:0000259" key="13">
    <source>
        <dbReference type="PROSITE" id="PS50198"/>
    </source>
</evidence>
<feature type="domain" description="PpiC" evidence="13">
    <location>
        <begin position="191"/>
        <end position="282"/>
    </location>
</feature>
<evidence type="ECO:0000256" key="10">
    <source>
        <dbReference type="ARBA" id="ARBA00023288"/>
    </source>
</evidence>
<dbReference type="Proteomes" id="UP000198619">
    <property type="component" value="Unassembled WGS sequence"/>
</dbReference>
<evidence type="ECO:0000256" key="4">
    <source>
        <dbReference type="ARBA" id="ARBA00022475"/>
    </source>
</evidence>
<accession>A0A1I0YLM8</accession>
<dbReference type="NCBIfam" id="NF000809">
    <property type="entry name" value="PRK00059.1"/>
    <property type="match status" value="1"/>
</dbReference>